<dbReference type="EMBL" id="CM000833">
    <property type="protein sequence ID" value="EET03601.1"/>
    <property type="molecule type" value="Genomic_DNA"/>
</dbReference>
<dbReference type="GeneID" id="92977704"/>
<dbReference type="RefSeq" id="WP_004188644.1">
    <property type="nucleotide sequence ID" value="NZ_CM000833.1"/>
</dbReference>
<name>A0A0E1VUD1_BURPE</name>
<gene>
    <name evidence="1" type="ORF">BURPS1710A_A1507</name>
</gene>
<accession>A0A0E1VUD1</accession>
<organism evidence="1">
    <name type="scientific">Burkholderia pseudomallei 1710a</name>
    <dbReference type="NCBI Taxonomy" id="320371"/>
    <lineage>
        <taxon>Bacteria</taxon>
        <taxon>Pseudomonadati</taxon>
        <taxon>Pseudomonadota</taxon>
        <taxon>Betaproteobacteria</taxon>
        <taxon>Burkholderiales</taxon>
        <taxon>Burkholderiaceae</taxon>
        <taxon>Burkholderia</taxon>
        <taxon>pseudomallei group</taxon>
    </lineage>
</organism>
<dbReference type="Proteomes" id="UP000001812">
    <property type="component" value="Chromosome II"/>
</dbReference>
<dbReference type="AlphaFoldDB" id="A0A0E1VUD1"/>
<evidence type="ECO:0000313" key="1">
    <source>
        <dbReference type="EMBL" id="EET03601.1"/>
    </source>
</evidence>
<proteinExistence type="predicted"/>
<protein>
    <submittedName>
        <fullName evidence="1">Uncharacterized protein</fullName>
    </submittedName>
</protein>
<sequence>MQAAAPGIAVLGATGSFDASLDEDVAAALRREADATGTALGYRLQA</sequence>
<dbReference type="HOGENOM" id="CLU_194353_0_0_4"/>
<reference evidence="1" key="1">
    <citation type="submission" date="2009-05" db="EMBL/GenBank/DDBJ databases">
        <authorList>
            <person name="Harkins D.M."/>
            <person name="DeShazer D."/>
            <person name="Woods D.E."/>
            <person name="Brinkac L.M."/>
            <person name="Brown K.A."/>
            <person name="Hung G.C."/>
            <person name="Tuanyok A."/>
            <person name="Zhang B."/>
            <person name="Nierman W.C."/>
        </authorList>
    </citation>
    <scope>NUCLEOTIDE SEQUENCE [LARGE SCALE GENOMIC DNA]</scope>
    <source>
        <strain evidence="1">1710a</strain>
    </source>
</reference>